<organism evidence="2 4">
    <name type="scientific">Prevotella fusca JCM 17724</name>
    <dbReference type="NCBI Taxonomy" id="1236517"/>
    <lineage>
        <taxon>Bacteria</taxon>
        <taxon>Pseudomonadati</taxon>
        <taxon>Bacteroidota</taxon>
        <taxon>Bacteroidia</taxon>
        <taxon>Bacteroidales</taxon>
        <taxon>Prevotellaceae</taxon>
        <taxon>Prevotella</taxon>
    </lineage>
</organism>
<evidence type="ECO:0000313" key="4">
    <source>
        <dbReference type="Proteomes" id="UP000060345"/>
    </source>
</evidence>
<dbReference type="EMBL" id="CP072369">
    <property type="protein sequence ID" value="QUB85515.1"/>
    <property type="molecule type" value="Genomic_DNA"/>
</dbReference>
<feature type="transmembrane region" description="Helical" evidence="1">
    <location>
        <begin position="7"/>
        <end position="26"/>
    </location>
</feature>
<reference evidence="2 4" key="1">
    <citation type="submission" date="2015-07" db="EMBL/GenBank/DDBJ databases">
        <authorList>
            <person name="Noorani M."/>
        </authorList>
    </citation>
    <scope>NUCLEOTIDE SEQUENCE [LARGE SCALE GENOMIC DNA]</scope>
    <source>
        <strain evidence="2 4">W1435</strain>
    </source>
</reference>
<reference evidence="3 5" key="2">
    <citation type="submission" date="2021-03" db="EMBL/GenBank/DDBJ databases">
        <title>Human Oral Microbial Genomes.</title>
        <authorList>
            <person name="Johnston C.D."/>
            <person name="Chen T."/>
            <person name="Dewhirst F.E."/>
        </authorList>
    </citation>
    <scope>NUCLEOTIDE SEQUENCE [LARGE SCALE GENOMIC DNA]</scope>
    <source>
        <strain evidence="3 5">W1435</strain>
    </source>
</reference>
<keyword evidence="1" id="KW-0472">Membrane</keyword>
<keyword evidence="1" id="KW-0812">Transmembrane</keyword>
<dbReference type="AlphaFoldDB" id="A0A0K1NMJ0"/>
<dbReference type="RefSeq" id="WP_025078547.1">
    <property type="nucleotide sequence ID" value="NZ_BAKO01000017.1"/>
</dbReference>
<protein>
    <submittedName>
        <fullName evidence="2">Uncharacterized protein</fullName>
    </submittedName>
</protein>
<evidence type="ECO:0000313" key="5">
    <source>
        <dbReference type="Proteomes" id="UP000682005"/>
    </source>
</evidence>
<name>A0A0K1NMJ0_9BACT</name>
<gene>
    <name evidence="2" type="ORF">ADJ77_08550</name>
    <name evidence="3" type="ORF">J5A51_04395</name>
</gene>
<sequence length="67" mass="7426">MKRYIKYLGIAAIIIGLLLFVLHLIIRFNGNTLLFCGLSLVLGGVITFVKGESLTSFHSSNSKKKEQ</sequence>
<keyword evidence="5" id="KW-1185">Reference proteome</keyword>
<proteinExistence type="predicted"/>
<evidence type="ECO:0000313" key="3">
    <source>
        <dbReference type="EMBL" id="QUB85515.1"/>
    </source>
</evidence>
<dbReference type="EMBL" id="CP012075">
    <property type="protein sequence ID" value="AKU69901.1"/>
    <property type="molecule type" value="Genomic_DNA"/>
</dbReference>
<keyword evidence="1" id="KW-1133">Transmembrane helix</keyword>
<dbReference type="STRING" id="1236517.ADJ77_08550"/>
<accession>A0A0K1NMJ0</accession>
<feature type="transmembrane region" description="Helical" evidence="1">
    <location>
        <begin position="32"/>
        <end position="49"/>
    </location>
</feature>
<evidence type="ECO:0000256" key="1">
    <source>
        <dbReference type="SAM" id="Phobius"/>
    </source>
</evidence>
<dbReference type="OrthoDB" id="1079511at2"/>
<dbReference type="Proteomes" id="UP000060345">
    <property type="component" value="Chromosome 2"/>
</dbReference>
<dbReference type="KEGG" id="pfus:ADJ77_08550"/>
<evidence type="ECO:0000313" key="2">
    <source>
        <dbReference type="EMBL" id="AKU69901.1"/>
    </source>
</evidence>
<dbReference type="Proteomes" id="UP000682005">
    <property type="component" value="Chromosome 2"/>
</dbReference>